<sequence length="51" mass="5958">MGFEKRVFLWPSGTVGWWPSAAMVVSTEETSAFLLEEMRANFSFYCPTWYL</sequence>
<reference evidence="2" key="1">
    <citation type="submission" date="2013-09" db="EMBL/GenBank/DDBJ databases">
        <title>Corchorus olitorius genome sequencing.</title>
        <authorList>
            <person name="Alam M."/>
            <person name="Haque M.S."/>
            <person name="Islam M.S."/>
            <person name="Emdad E.M."/>
            <person name="Islam M.M."/>
            <person name="Ahmed B."/>
            <person name="Halim A."/>
            <person name="Hossen Q.M.M."/>
            <person name="Hossain M.Z."/>
            <person name="Ahmed R."/>
            <person name="Khan M.M."/>
            <person name="Islam R."/>
            <person name="Rashid M.M."/>
            <person name="Khan S.A."/>
            <person name="Rahman M.S."/>
            <person name="Alam M."/>
            <person name="Yahiya A.S."/>
            <person name="Khan M.S."/>
            <person name="Azam M.S."/>
            <person name="Haque T."/>
            <person name="Lashkar M.Z.H."/>
            <person name="Akhand A.I."/>
            <person name="Morshed G."/>
            <person name="Roy S."/>
            <person name="Uddin K.S."/>
            <person name="Rabeya T."/>
            <person name="Hossain A.S."/>
            <person name="Chowdhury A."/>
            <person name="Snigdha A.R."/>
            <person name="Mortoza M.S."/>
            <person name="Matin S.A."/>
            <person name="Hoque S.M.E."/>
            <person name="Islam M.K."/>
            <person name="Roy D.K."/>
            <person name="Haider R."/>
            <person name="Moosa M.M."/>
            <person name="Elias S.M."/>
            <person name="Hasan A.M."/>
            <person name="Jahan S."/>
            <person name="Shafiuddin M."/>
            <person name="Mahmood N."/>
            <person name="Shommy N.S."/>
        </authorList>
    </citation>
    <scope>NUCLEOTIDE SEQUENCE [LARGE SCALE GENOMIC DNA]</scope>
    <source>
        <strain evidence="2">cv. O-4</strain>
    </source>
</reference>
<organism evidence="1 2">
    <name type="scientific">Corchorus olitorius</name>
    <dbReference type="NCBI Taxonomy" id="93759"/>
    <lineage>
        <taxon>Eukaryota</taxon>
        <taxon>Viridiplantae</taxon>
        <taxon>Streptophyta</taxon>
        <taxon>Embryophyta</taxon>
        <taxon>Tracheophyta</taxon>
        <taxon>Spermatophyta</taxon>
        <taxon>Magnoliopsida</taxon>
        <taxon>eudicotyledons</taxon>
        <taxon>Gunneridae</taxon>
        <taxon>Pentapetalae</taxon>
        <taxon>rosids</taxon>
        <taxon>malvids</taxon>
        <taxon>Malvales</taxon>
        <taxon>Malvaceae</taxon>
        <taxon>Grewioideae</taxon>
        <taxon>Apeibeae</taxon>
        <taxon>Corchorus</taxon>
    </lineage>
</organism>
<comment type="caution">
    <text evidence="1">The sequence shown here is derived from an EMBL/GenBank/DDBJ whole genome shotgun (WGS) entry which is preliminary data.</text>
</comment>
<dbReference type="EMBL" id="AWUE01012915">
    <property type="protein sequence ID" value="OMP08069.1"/>
    <property type="molecule type" value="Genomic_DNA"/>
</dbReference>
<proteinExistence type="predicted"/>
<dbReference type="Proteomes" id="UP000187203">
    <property type="component" value="Unassembled WGS sequence"/>
</dbReference>
<protein>
    <submittedName>
        <fullName evidence="1">Uncharacterized protein</fullName>
    </submittedName>
</protein>
<dbReference type="AlphaFoldDB" id="A0A1R3KLY6"/>
<gene>
    <name evidence="1" type="ORF">COLO4_06808</name>
</gene>
<evidence type="ECO:0000313" key="1">
    <source>
        <dbReference type="EMBL" id="OMP08069.1"/>
    </source>
</evidence>
<name>A0A1R3KLY6_9ROSI</name>
<evidence type="ECO:0000313" key="2">
    <source>
        <dbReference type="Proteomes" id="UP000187203"/>
    </source>
</evidence>
<keyword evidence="2" id="KW-1185">Reference proteome</keyword>
<accession>A0A1R3KLY6</accession>